<feature type="compositionally biased region" description="Polar residues" evidence="2">
    <location>
        <begin position="394"/>
        <end position="415"/>
    </location>
</feature>
<feature type="compositionally biased region" description="Polar residues" evidence="2">
    <location>
        <begin position="65"/>
        <end position="84"/>
    </location>
</feature>
<protein>
    <submittedName>
        <fullName evidence="3">Uncharacterized protein</fullName>
    </submittedName>
</protein>
<evidence type="ECO:0000313" key="4">
    <source>
        <dbReference type="Proteomes" id="UP000001798"/>
    </source>
</evidence>
<proteinExistence type="predicted"/>
<keyword evidence="4" id="KW-1185">Reference proteome</keyword>
<reference evidence="3 4" key="3">
    <citation type="journal article" date="2017" name="Mol. Plant Pathol.">
        <title>A gapless genome sequence of the fungus Botrytis cinerea.</title>
        <authorList>
            <person name="Van Kan J.A."/>
            <person name="Stassen J.H."/>
            <person name="Mosbach A."/>
            <person name="Van Der Lee T.A."/>
            <person name="Faino L."/>
            <person name="Farmer A.D."/>
            <person name="Papasotiriou D.G."/>
            <person name="Zhou S."/>
            <person name="Seidl M.F."/>
            <person name="Cottam E."/>
            <person name="Edel D."/>
            <person name="Hahn M."/>
            <person name="Schwartz D.C."/>
            <person name="Dietrich R.A."/>
            <person name="Widdison S."/>
            <person name="Scalliet G."/>
        </authorList>
    </citation>
    <scope>NUCLEOTIDE SEQUENCE [LARGE SCALE GENOMIC DNA]</scope>
    <source>
        <strain evidence="3 4">B05.10</strain>
    </source>
</reference>
<feature type="compositionally biased region" description="Polar residues" evidence="2">
    <location>
        <begin position="1615"/>
        <end position="1636"/>
    </location>
</feature>
<dbReference type="OrthoDB" id="3557462at2759"/>
<feature type="compositionally biased region" description="Acidic residues" evidence="2">
    <location>
        <begin position="43"/>
        <end position="63"/>
    </location>
</feature>
<feature type="coiled-coil region" evidence="1">
    <location>
        <begin position="1063"/>
        <end position="1104"/>
    </location>
</feature>
<feature type="region of interest" description="Disordered" evidence="2">
    <location>
        <begin position="291"/>
        <end position="312"/>
    </location>
</feature>
<feature type="region of interest" description="Disordered" evidence="2">
    <location>
        <begin position="381"/>
        <end position="427"/>
    </location>
</feature>
<evidence type="ECO:0000313" key="3">
    <source>
        <dbReference type="EMBL" id="ATZ56283.1"/>
    </source>
</evidence>
<feature type="region of interest" description="Disordered" evidence="2">
    <location>
        <begin position="1607"/>
        <end position="1705"/>
    </location>
</feature>
<dbReference type="KEGG" id="bfu:BCIN_13g01290"/>
<feature type="region of interest" description="Disordered" evidence="2">
    <location>
        <begin position="174"/>
        <end position="205"/>
    </location>
</feature>
<reference evidence="3 4" key="2">
    <citation type="journal article" date="2012" name="Eukaryot. Cell">
        <title>Genome update of Botrytis cinerea strains B05.10 and T4.</title>
        <authorList>
            <person name="Staats M."/>
            <person name="van Kan J.A."/>
        </authorList>
    </citation>
    <scope>NUCLEOTIDE SEQUENCE [LARGE SCALE GENOMIC DNA]</scope>
    <source>
        <strain evidence="3 4">B05.10</strain>
    </source>
</reference>
<dbReference type="RefSeq" id="XP_001557094.2">
    <property type="nucleotide sequence ID" value="XM_001557044.2"/>
</dbReference>
<feature type="region of interest" description="Disordered" evidence="2">
    <location>
        <begin position="1"/>
        <end position="84"/>
    </location>
</feature>
<name>A0A384K0D8_BOTFB</name>
<reference evidence="3 4" key="1">
    <citation type="journal article" date="2011" name="PLoS Genet.">
        <title>Genomic analysis of the necrotrophic fungal pathogens Sclerotinia sclerotiorum and Botrytis cinerea.</title>
        <authorList>
            <person name="Amselem J."/>
            <person name="Cuomo C.A."/>
            <person name="van Kan J.A."/>
            <person name="Viaud M."/>
            <person name="Benito E.P."/>
            <person name="Couloux A."/>
            <person name="Coutinho P.M."/>
            <person name="de Vries R.P."/>
            <person name="Dyer P.S."/>
            <person name="Fillinger S."/>
            <person name="Fournier E."/>
            <person name="Gout L."/>
            <person name="Hahn M."/>
            <person name="Kohn L."/>
            <person name="Lapalu N."/>
            <person name="Plummer K.M."/>
            <person name="Pradier J.M."/>
            <person name="Quevillon E."/>
            <person name="Sharon A."/>
            <person name="Simon A."/>
            <person name="ten Have A."/>
            <person name="Tudzynski B."/>
            <person name="Tudzynski P."/>
            <person name="Wincker P."/>
            <person name="Andrew M."/>
            <person name="Anthouard V."/>
            <person name="Beever R.E."/>
            <person name="Beffa R."/>
            <person name="Benoit I."/>
            <person name="Bouzid O."/>
            <person name="Brault B."/>
            <person name="Chen Z."/>
            <person name="Choquer M."/>
            <person name="Collemare J."/>
            <person name="Cotton P."/>
            <person name="Danchin E.G."/>
            <person name="Da Silva C."/>
            <person name="Gautier A."/>
            <person name="Giraud C."/>
            <person name="Giraud T."/>
            <person name="Gonzalez C."/>
            <person name="Grossetete S."/>
            <person name="Guldener U."/>
            <person name="Henrissat B."/>
            <person name="Howlett B.J."/>
            <person name="Kodira C."/>
            <person name="Kretschmer M."/>
            <person name="Lappartient A."/>
            <person name="Leroch M."/>
            <person name="Levis C."/>
            <person name="Mauceli E."/>
            <person name="Neuveglise C."/>
            <person name="Oeser B."/>
            <person name="Pearson M."/>
            <person name="Poulain J."/>
            <person name="Poussereau N."/>
            <person name="Quesneville H."/>
            <person name="Rascle C."/>
            <person name="Schumacher J."/>
            <person name="Segurens B."/>
            <person name="Sexton A."/>
            <person name="Silva E."/>
            <person name="Sirven C."/>
            <person name="Soanes D.M."/>
            <person name="Talbot N.J."/>
            <person name="Templeton M."/>
            <person name="Yandava C."/>
            <person name="Yarden O."/>
            <person name="Zeng Q."/>
            <person name="Rollins J.A."/>
            <person name="Lebrun M.H."/>
            <person name="Dickman M."/>
        </authorList>
    </citation>
    <scope>NUCLEOTIDE SEQUENCE [LARGE SCALE GENOMIC DNA]</scope>
    <source>
        <strain evidence="3 4">B05.10</strain>
    </source>
</reference>
<feature type="compositionally biased region" description="Polar residues" evidence="2">
    <location>
        <begin position="1395"/>
        <end position="1404"/>
    </location>
</feature>
<dbReference type="EMBL" id="CP009817">
    <property type="protein sequence ID" value="ATZ56283.1"/>
    <property type="molecule type" value="Genomic_DNA"/>
</dbReference>
<feature type="coiled-coil region" evidence="1">
    <location>
        <begin position="1164"/>
        <end position="1205"/>
    </location>
</feature>
<feature type="compositionally biased region" description="Basic and acidic residues" evidence="2">
    <location>
        <begin position="1426"/>
        <end position="1443"/>
    </location>
</feature>
<sequence>MALNPDEQESQIVAPPYSPPPEQNYLDDAFPDGADGYYHPALTEEEDLDDDVQMIEVGSEADEVVSNTQSMPQQHPSHNSQQDSNKFLVEKTQFSDIDKDTQTVQYEEDSVQKDTQNASFGSRSFVEETQYAGIEMDTQAIEDTTQFDDTFPSFQKPQVPESDEPAIDVAQQTNMSPPKVFSRPVEPKEAPFRFPPGPPNRRNYESTVQNVSAPRVVAQITQISSKILPKVTPRPALHNQPSTTPVYYMQKVLPEHHNASVAQAIPDVGVRPSVKPVREREIVPVVKDVPLSQHPRNTHNMPPTTSVQHPKSVPEPVFKASRHHQMSNVLTVPSKKPALEQLLPPSIQKVAINEQFSDTSRISLPNSVHPLRGVSPIERNNFQHNQIPDGDPVSSVNASSPKKASRPIVQNNSASHPPVQKLSKPMANPPFQREGIVSNPNETLRSTTHNEVYLSRESNNTLALKASHNEQSKIVRLPLTRQDDATPTHCAKPLRFRQKSSNQMNRFIAKKKIDVYGNLVKKAPFPEAFADEPKLQPHPEQPGKIQAPVPQAQYSEPHSAEKELPNLIQGAVASEPQRFRTNDKIIQRGSMNQSVTNADSLSVSQIQVLDDRADNSTANAEYGDDLQVEYSRESHQCNPNPTFQPVHPVTQVDQHSPFYREPLRTASQANISRVHTPRPQTTPRTQGVHEAQRKAVNRPLRPHDLEPQGVSEATLNQISVSRITKLAAVNSQGEKNKTGDHISSCQERYSLDFGALHNVITECQDQQHVIKNQEDQIAIINAQLQNTNLINEQLKASNEELKASNEELKASNEELKASKDELSKRVERLNDLSGRYREHINDVVNCQKSLRQDSNEMKALMRNLKNQEIADKDAQRENLKILLDEIKQVREKQRERDANIPLLEDLTEQNDQLRIENERLKADNDSKLENLEKERSHNNKQLQNQINDDRDRHKEVMEILRKPQVDTLGELTKEDGILKKVLNSAESVNGKFDEMSKTFTSSLNQTLEWPQTLTKIFEDFYSRIETKFDDNGSKDITFQESTAKLFDDLKGRLNQISGDMNEKAKLSEQISMLRESNAKIEANLNSKEADLENNVARMNELTRELTDVHSELMGKTQQLAISLAQPREDPELKRKVDELTTETSRLEGLLTAAKNDKLQVERAIQTHQTTIDTTQKQLRDIEEKFRNAESSMKALEAENQKLQIDCMSNTEIARQDTTKLALSQRKGLLAQHDSLVNDLKHKQVETEKRLQIAIEKSKTFEETTDKHMKTVGELESKIATYKDQLLQQRIQLQSLEESSISPDQLQKFKQEQKREISSIRKEQESQHALSQAYREESLRIKTELEDTHRRLHGMNEENGHLSKENDHLRRRLEDINAMYESTQNMIGNSHRVNDIQPTSRNGNLSSSRRVAERRSSNFHSQPLEKSMGENQHRVREFQTDEVSKTSSRTLSSSYTYDDNNGGSQTPIKPFSTITTLATSPLTDLEDVMPMVQSAHSREDLQRLYNKNRQLSNDKIAKMESQPKYYPYGGEQFGTPKSKINKVMPALEGEFVDTPTQASRAIPSVAEESVKRRTNKPLKSALKKGDYQDYSIPLDASKDQVHNQDERIFKKPAPRNNHSGSIGLQATRGTGTGSYNRIASGEPKFASSRAPEPRYEPTPEIKRNAMKRARSNSSLHTQDLQPTKPAKAPRINRRPPINKTVIPDSQ</sequence>
<feature type="compositionally biased region" description="Basic and acidic residues" evidence="2">
    <location>
        <begin position="1650"/>
        <end position="1662"/>
    </location>
</feature>
<feature type="compositionally biased region" description="Polar residues" evidence="2">
    <location>
        <begin position="294"/>
        <end position="309"/>
    </location>
</feature>
<feature type="compositionally biased region" description="Low complexity" evidence="2">
    <location>
        <begin position="1444"/>
        <end position="1455"/>
    </location>
</feature>
<dbReference type="GeneID" id="5437662"/>
<evidence type="ECO:0000256" key="2">
    <source>
        <dbReference type="SAM" id="MobiDB-lite"/>
    </source>
</evidence>
<gene>
    <name evidence="3" type="ORF">BCIN_13g01290</name>
</gene>
<dbReference type="Proteomes" id="UP000001798">
    <property type="component" value="Chromosome 13"/>
</dbReference>
<feature type="compositionally biased region" description="Polar residues" evidence="2">
    <location>
        <begin position="1456"/>
        <end position="1470"/>
    </location>
</feature>
<organism evidence="3 4">
    <name type="scientific">Botryotinia fuckeliana (strain B05.10)</name>
    <name type="common">Noble rot fungus</name>
    <name type="synonym">Botrytis cinerea</name>
    <dbReference type="NCBI Taxonomy" id="332648"/>
    <lineage>
        <taxon>Eukaryota</taxon>
        <taxon>Fungi</taxon>
        <taxon>Dikarya</taxon>
        <taxon>Ascomycota</taxon>
        <taxon>Pezizomycotina</taxon>
        <taxon>Leotiomycetes</taxon>
        <taxon>Helotiales</taxon>
        <taxon>Sclerotiniaceae</taxon>
        <taxon>Botrytis</taxon>
    </lineage>
</organism>
<feature type="compositionally biased region" description="Polar residues" evidence="2">
    <location>
        <begin position="1670"/>
        <end position="1680"/>
    </location>
</feature>
<keyword evidence="1" id="KW-0175">Coiled coil</keyword>
<feature type="coiled-coil region" evidence="1">
    <location>
        <begin position="784"/>
        <end position="959"/>
    </location>
</feature>
<feature type="region of interest" description="Disordered" evidence="2">
    <location>
        <begin position="1386"/>
        <end position="1470"/>
    </location>
</feature>
<accession>A0A384K0D8</accession>
<dbReference type="VEuPathDB" id="FungiDB:Bcin13g01290"/>
<evidence type="ECO:0000256" key="1">
    <source>
        <dbReference type="SAM" id="Coils"/>
    </source>
</evidence>